<gene>
    <name evidence="3" type="ORF">PPERSA_10680</name>
</gene>
<proteinExistence type="predicted"/>
<sequence>MSNRKVAGMYKQFKISQGMKTFLKKDTSNYPEALKQIWKYAKQNNLNDKQYLNIEKDLKLIFPNQDRIHMYQISRLLNENNHFIKDESNEQKENQQQQQNEQKQDEQQNEK</sequence>
<evidence type="ECO:0000256" key="1">
    <source>
        <dbReference type="SAM" id="MobiDB-lite"/>
    </source>
</evidence>
<dbReference type="OrthoDB" id="10251073at2759"/>
<dbReference type="AlphaFoldDB" id="A0A0V0QDK5"/>
<dbReference type="InterPro" id="IPR003121">
    <property type="entry name" value="SWIB_MDM2_domain"/>
</dbReference>
<dbReference type="InterPro" id="IPR019835">
    <property type="entry name" value="SWIB_domain"/>
</dbReference>
<name>A0A0V0QDK5_PSEPJ</name>
<accession>A0A0V0QDK5</accession>
<comment type="caution">
    <text evidence="3">The sequence shown here is derived from an EMBL/GenBank/DDBJ whole genome shotgun (WGS) entry which is preliminary data.</text>
</comment>
<keyword evidence="4" id="KW-1185">Reference proteome</keyword>
<dbReference type="EMBL" id="LDAU01000194">
    <property type="protein sequence ID" value="KRX00181.1"/>
    <property type="molecule type" value="Genomic_DNA"/>
</dbReference>
<dbReference type="Gene3D" id="1.10.245.10">
    <property type="entry name" value="SWIB/MDM2 domain"/>
    <property type="match status" value="1"/>
</dbReference>
<evidence type="ECO:0000313" key="3">
    <source>
        <dbReference type="EMBL" id="KRX00181.1"/>
    </source>
</evidence>
<organism evidence="3 4">
    <name type="scientific">Pseudocohnilembus persalinus</name>
    <name type="common">Ciliate</name>
    <dbReference type="NCBI Taxonomy" id="266149"/>
    <lineage>
        <taxon>Eukaryota</taxon>
        <taxon>Sar</taxon>
        <taxon>Alveolata</taxon>
        <taxon>Ciliophora</taxon>
        <taxon>Intramacronucleata</taxon>
        <taxon>Oligohymenophorea</taxon>
        <taxon>Scuticociliatia</taxon>
        <taxon>Philasterida</taxon>
        <taxon>Pseudocohnilembidae</taxon>
        <taxon>Pseudocohnilembus</taxon>
    </lineage>
</organism>
<feature type="region of interest" description="Disordered" evidence="1">
    <location>
        <begin position="82"/>
        <end position="111"/>
    </location>
</feature>
<feature type="domain" description="SWIB" evidence="2">
    <location>
        <begin position="9"/>
        <end position="88"/>
    </location>
</feature>
<dbReference type="Pfam" id="PF02201">
    <property type="entry name" value="SWIB"/>
    <property type="match status" value="1"/>
</dbReference>
<dbReference type="Proteomes" id="UP000054937">
    <property type="component" value="Unassembled WGS sequence"/>
</dbReference>
<evidence type="ECO:0000313" key="4">
    <source>
        <dbReference type="Proteomes" id="UP000054937"/>
    </source>
</evidence>
<dbReference type="PANTHER" id="PTHR13844">
    <property type="entry name" value="SWI/SNF-RELATED MATRIX-ASSOCIATED ACTIN-DEPENDENT REGULATOR OF CHROMATIN SUBFAMILY D"/>
    <property type="match status" value="1"/>
</dbReference>
<dbReference type="CDD" id="cd10567">
    <property type="entry name" value="SWIB-MDM2_like"/>
    <property type="match status" value="1"/>
</dbReference>
<dbReference type="InParanoid" id="A0A0V0QDK5"/>
<reference evidence="3 4" key="1">
    <citation type="journal article" date="2015" name="Sci. Rep.">
        <title>Genome of the facultative scuticociliatosis pathogen Pseudocohnilembus persalinus provides insight into its virulence through horizontal gene transfer.</title>
        <authorList>
            <person name="Xiong J."/>
            <person name="Wang G."/>
            <person name="Cheng J."/>
            <person name="Tian M."/>
            <person name="Pan X."/>
            <person name="Warren A."/>
            <person name="Jiang C."/>
            <person name="Yuan D."/>
            <person name="Miao W."/>
        </authorList>
    </citation>
    <scope>NUCLEOTIDE SEQUENCE [LARGE SCALE GENOMIC DNA]</scope>
    <source>
        <strain evidence="3">36N120E</strain>
    </source>
</reference>
<dbReference type="SUPFAM" id="SSF47592">
    <property type="entry name" value="SWIB/MDM2 domain"/>
    <property type="match status" value="1"/>
</dbReference>
<feature type="compositionally biased region" description="Basic and acidic residues" evidence="1">
    <location>
        <begin position="102"/>
        <end position="111"/>
    </location>
</feature>
<dbReference type="InterPro" id="IPR036885">
    <property type="entry name" value="SWIB_MDM2_dom_sf"/>
</dbReference>
<evidence type="ECO:0000259" key="2">
    <source>
        <dbReference type="SMART" id="SM00151"/>
    </source>
</evidence>
<dbReference type="SMART" id="SM00151">
    <property type="entry name" value="SWIB"/>
    <property type="match status" value="1"/>
</dbReference>
<protein>
    <submittedName>
        <fullName evidence="3">SWIB/MDM2 domain</fullName>
    </submittedName>
</protein>
<feature type="compositionally biased region" description="Basic and acidic residues" evidence="1">
    <location>
        <begin position="82"/>
        <end position="93"/>
    </location>
</feature>